<comment type="caution">
    <text evidence="1">The sequence shown here is derived from an EMBL/GenBank/DDBJ whole genome shotgun (WGS) entry which is preliminary data.</text>
</comment>
<reference evidence="1 2" key="1">
    <citation type="submission" date="2013-01" db="EMBL/GenBank/DDBJ databases">
        <authorList>
            <person name="Harkins D.M."/>
            <person name="Durkin A.S."/>
            <person name="Brinkac L.M."/>
            <person name="Haft D.H."/>
            <person name="Selengut J.D."/>
            <person name="Sanka R."/>
            <person name="DePew J."/>
            <person name="Purushe J."/>
            <person name="Matthias M.A."/>
            <person name="Vinetz J.M."/>
            <person name="Sutton G.G."/>
            <person name="Nierman W.C."/>
            <person name="Fouts D.E."/>
        </authorList>
    </citation>
    <scope>NUCLEOTIDE SEQUENCE [LARGE SCALE GENOMIC DNA]</scope>
    <source>
        <strain evidence="1 2">ZUN179</strain>
    </source>
</reference>
<gene>
    <name evidence="1" type="ORF">LEP1GSC187_2345</name>
</gene>
<evidence type="ECO:0000313" key="1">
    <source>
        <dbReference type="EMBL" id="EMO46771.1"/>
    </source>
</evidence>
<accession>M6UVH9</accession>
<dbReference type="Proteomes" id="UP000012160">
    <property type="component" value="Unassembled WGS sequence"/>
</dbReference>
<evidence type="ECO:0000313" key="2">
    <source>
        <dbReference type="Proteomes" id="UP000012160"/>
    </source>
</evidence>
<dbReference type="AlphaFoldDB" id="M6UVH9"/>
<name>M6UVH9_9LEPT</name>
<organism evidence="1 2">
    <name type="scientific">Leptospira santarosai str. ZUN179</name>
    <dbReference type="NCBI Taxonomy" id="1049985"/>
    <lineage>
        <taxon>Bacteria</taxon>
        <taxon>Pseudomonadati</taxon>
        <taxon>Spirochaetota</taxon>
        <taxon>Spirochaetia</taxon>
        <taxon>Leptospirales</taxon>
        <taxon>Leptospiraceae</taxon>
        <taxon>Leptospira</taxon>
    </lineage>
</organism>
<protein>
    <submittedName>
        <fullName evidence="1">Uncharacterized protein</fullName>
    </submittedName>
</protein>
<sequence>MFFVFVLHSIRIGACPKTRKEIGSSIALLKTWEFPQITSLWQLNPLLVTFYFVKLS</sequence>
<dbReference type="EMBL" id="AHOQ02000016">
    <property type="protein sequence ID" value="EMO46771.1"/>
    <property type="molecule type" value="Genomic_DNA"/>
</dbReference>
<proteinExistence type="predicted"/>